<dbReference type="PANTHER" id="PTHR43677:SF4">
    <property type="entry name" value="QUINONE OXIDOREDUCTASE-LIKE PROTEIN 2"/>
    <property type="match status" value="1"/>
</dbReference>
<feature type="domain" description="Enoyl reductase (ER)" evidence="1">
    <location>
        <begin position="67"/>
        <end position="442"/>
    </location>
</feature>
<dbReference type="Proteomes" id="UP000095751">
    <property type="component" value="Unassembled WGS sequence"/>
</dbReference>
<evidence type="ECO:0000259" key="1">
    <source>
        <dbReference type="SMART" id="SM00829"/>
    </source>
</evidence>
<dbReference type="InterPro" id="IPR020843">
    <property type="entry name" value="ER"/>
</dbReference>
<dbReference type="GO" id="GO:0016491">
    <property type="term" value="F:oxidoreductase activity"/>
    <property type="evidence" value="ECO:0007669"/>
    <property type="project" value="InterPro"/>
</dbReference>
<sequence>MEKTMRAVRCHRFALVEEEEDVEKGVQKDHQRQRKSFKSRSVPLRLRDCLTLDTVPLPNEYYFNNRHDDETKSESSESNNTKVLIRTEYAGIQYPDALQAQGLYQVKPALPYIPGMDVVGVVVKVIHPSSGQANNYNGNSNSNNNNMILLRPGDRVLATMLESGGTGGMSQFVVVPLKFVYKLPENIITSSSSSSSLAAAAAAFANVGRNYFAAYHSLVEVGRINIRTNNDNDSNNDNNIKKQKQKIVLVTGASGGVGMATIELAKAMGCTVIAGVGSTDKRNGPNSVGADAVFCYGRSKNERRDFRKQVLQFCHTTTTSVGVDLVVDVVMGDLFEEALIGCVKPLGTIALVGFAAGQRKIRPGLLLVKEVRVAGSIWGRIANEATEQQGENNKYRTMVETILGYFANGKINPRVDRIVPLSKFIDAFEVFEVNKGKGNTVV</sequence>
<dbReference type="PANTHER" id="PTHR43677">
    <property type="entry name" value="SHORT-CHAIN DEHYDROGENASE/REDUCTASE"/>
    <property type="match status" value="1"/>
</dbReference>
<protein>
    <submittedName>
        <fullName evidence="2">NAD(P)-binding protein</fullName>
    </submittedName>
</protein>
<gene>
    <name evidence="2" type="ORF">FRACYDRAFT_158929</name>
</gene>
<keyword evidence="3" id="KW-1185">Reference proteome</keyword>
<dbReference type="SUPFAM" id="SSF51735">
    <property type="entry name" value="NAD(P)-binding Rossmann-fold domains"/>
    <property type="match status" value="1"/>
</dbReference>
<accession>A0A1E7FY13</accession>
<feature type="non-terminal residue" evidence="2">
    <location>
        <position position="442"/>
    </location>
</feature>
<dbReference type="InterPro" id="IPR036291">
    <property type="entry name" value="NAD(P)-bd_dom_sf"/>
</dbReference>
<reference evidence="2 3" key="1">
    <citation type="submission" date="2016-09" db="EMBL/GenBank/DDBJ databases">
        <title>Extensive genetic diversity and differential bi-allelic expression allows diatom success in the polar Southern Ocean.</title>
        <authorList>
            <consortium name="DOE Joint Genome Institute"/>
            <person name="Mock T."/>
            <person name="Otillar R.P."/>
            <person name="Strauss J."/>
            <person name="Dupont C."/>
            <person name="Frickenhaus S."/>
            <person name="Maumus F."/>
            <person name="Mcmullan M."/>
            <person name="Sanges R."/>
            <person name="Schmutz J."/>
            <person name="Toseland A."/>
            <person name="Valas R."/>
            <person name="Veluchamy A."/>
            <person name="Ward B.J."/>
            <person name="Allen A."/>
            <person name="Barry K."/>
            <person name="Falciatore A."/>
            <person name="Ferrante M."/>
            <person name="Fortunato A.E."/>
            <person name="Gloeckner G."/>
            <person name="Gruber A."/>
            <person name="Hipkin R."/>
            <person name="Janech M."/>
            <person name="Kroth P."/>
            <person name="Leese F."/>
            <person name="Lindquist E."/>
            <person name="Lyon B.R."/>
            <person name="Martin J."/>
            <person name="Mayer C."/>
            <person name="Parker M."/>
            <person name="Quesneville H."/>
            <person name="Raymond J."/>
            <person name="Uhlig C."/>
            <person name="Valentin K.U."/>
            <person name="Worden A.Z."/>
            <person name="Armbrust E.V."/>
            <person name="Bowler C."/>
            <person name="Green B."/>
            <person name="Moulton V."/>
            <person name="Van Oosterhout C."/>
            <person name="Grigoriev I."/>
        </authorList>
    </citation>
    <scope>NUCLEOTIDE SEQUENCE [LARGE SCALE GENOMIC DNA]</scope>
    <source>
        <strain evidence="2 3">CCMP1102</strain>
    </source>
</reference>
<dbReference type="Gene3D" id="3.90.180.10">
    <property type="entry name" value="Medium-chain alcohol dehydrogenases, catalytic domain"/>
    <property type="match status" value="1"/>
</dbReference>
<dbReference type="KEGG" id="fcy:FRACYDRAFT_158929"/>
<dbReference type="SMART" id="SM00829">
    <property type="entry name" value="PKS_ER"/>
    <property type="match status" value="1"/>
</dbReference>
<dbReference type="AlphaFoldDB" id="A0A1E7FY13"/>
<organism evidence="2 3">
    <name type="scientific">Fragilariopsis cylindrus CCMP1102</name>
    <dbReference type="NCBI Taxonomy" id="635003"/>
    <lineage>
        <taxon>Eukaryota</taxon>
        <taxon>Sar</taxon>
        <taxon>Stramenopiles</taxon>
        <taxon>Ochrophyta</taxon>
        <taxon>Bacillariophyta</taxon>
        <taxon>Bacillariophyceae</taxon>
        <taxon>Bacillariophycidae</taxon>
        <taxon>Bacillariales</taxon>
        <taxon>Bacillariaceae</taxon>
        <taxon>Fragilariopsis</taxon>
    </lineage>
</organism>
<dbReference type="Gene3D" id="3.40.50.720">
    <property type="entry name" value="NAD(P)-binding Rossmann-like Domain"/>
    <property type="match status" value="1"/>
</dbReference>
<dbReference type="InterPro" id="IPR013149">
    <property type="entry name" value="ADH-like_C"/>
</dbReference>
<evidence type="ECO:0000313" key="3">
    <source>
        <dbReference type="Proteomes" id="UP000095751"/>
    </source>
</evidence>
<name>A0A1E7FY13_9STRA</name>
<dbReference type="InParanoid" id="A0A1E7FY13"/>
<dbReference type="InterPro" id="IPR051397">
    <property type="entry name" value="Zn-ADH-like_protein"/>
</dbReference>
<dbReference type="Pfam" id="PF08240">
    <property type="entry name" value="ADH_N"/>
    <property type="match status" value="1"/>
</dbReference>
<dbReference type="InterPro" id="IPR013154">
    <property type="entry name" value="ADH-like_N"/>
</dbReference>
<dbReference type="SUPFAM" id="SSF50129">
    <property type="entry name" value="GroES-like"/>
    <property type="match status" value="1"/>
</dbReference>
<dbReference type="Pfam" id="PF00107">
    <property type="entry name" value="ADH_zinc_N"/>
    <property type="match status" value="1"/>
</dbReference>
<dbReference type="OrthoDB" id="3509362at2759"/>
<evidence type="ECO:0000313" key="2">
    <source>
        <dbReference type="EMBL" id="OEU23039.1"/>
    </source>
</evidence>
<proteinExistence type="predicted"/>
<dbReference type="EMBL" id="KV784353">
    <property type="protein sequence ID" value="OEU23039.1"/>
    <property type="molecule type" value="Genomic_DNA"/>
</dbReference>
<dbReference type="InterPro" id="IPR011032">
    <property type="entry name" value="GroES-like_sf"/>
</dbReference>